<keyword evidence="10" id="KW-1185">Reference proteome</keyword>
<dbReference type="GO" id="GO:0008270">
    <property type="term" value="F:zinc ion binding"/>
    <property type="evidence" value="ECO:0007669"/>
    <property type="project" value="UniProtKB-KW"/>
</dbReference>
<dbReference type="SMART" id="SM00343">
    <property type="entry name" value="ZnF_C2HC"/>
    <property type="match status" value="1"/>
</dbReference>
<evidence type="ECO:0000256" key="4">
    <source>
        <dbReference type="ARBA" id="ARBA00022842"/>
    </source>
</evidence>
<dbReference type="SUPFAM" id="SSF55811">
    <property type="entry name" value="Nudix"/>
    <property type="match status" value="1"/>
</dbReference>
<feature type="domain" description="Nudix hydrolase" evidence="8">
    <location>
        <begin position="24"/>
        <end position="255"/>
    </location>
</feature>
<dbReference type="PANTHER" id="PTHR21340">
    <property type="entry name" value="DIADENOSINE 5,5-P1,P4-TETRAPHOSPHATE PYROPHOSPHOHYDROLASE MUTT"/>
    <property type="match status" value="1"/>
</dbReference>
<dbReference type="PROSITE" id="PS50158">
    <property type="entry name" value="ZF_CCHC"/>
    <property type="match status" value="1"/>
</dbReference>
<feature type="domain" description="CCHC-type" evidence="7">
    <location>
        <begin position="9"/>
        <end position="24"/>
    </location>
</feature>
<dbReference type="GO" id="GO:0004081">
    <property type="term" value="F:bis(5'-nucleosyl)-tetraphosphatase (asymmetrical) activity"/>
    <property type="evidence" value="ECO:0007669"/>
    <property type="project" value="TreeGrafter"/>
</dbReference>
<evidence type="ECO:0000313" key="9">
    <source>
        <dbReference type="EMBL" id="AUF82251.1"/>
    </source>
</evidence>
<gene>
    <name evidence="9" type="ORF">TetV_159</name>
</gene>
<dbReference type="GO" id="GO:0006754">
    <property type="term" value="P:ATP biosynthetic process"/>
    <property type="evidence" value="ECO:0007669"/>
    <property type="project" value="TreeGrafter"/>
</dbReference>
<evidence type="ECO:0000259" key="8">
    <source>
        <dbReference type="PROSITE" id="PS51462"/>
    </source>
</evidence>
<dbReference type="Pfam" id="PF00098">
    <property type="entry name" value="zf-CCHC"/>
    <property type="match status" value="1"/>
</dbReference>
<accession>A0A2P0VMY1</accession>
<keyword evidence="6" id="KW-0863">Zinc-finger</keyword>
<evidence type="ECO:0000256" key="2">
    <source>
        <dbReference type="ARBA" id="ARBA00001946"/>
    </source>
</evidence>
<dbReference type="InterPro" id="IPR001878">
    <property type="entry name" value="Znf_CCHC"/>
</dbReference>
<evidence type="ECO:0000256" key="3">
    <source>
        <dbReference type="ARBA" id="ARBA00022801"/>
    </source>
</evidence>
<dbReference type="PANTHER" id="PTHR21340:SF0">
    <property type="entry name" value="BIS(5'-NUCLEOSYL)-TETRAPHOSPHATASE [ASYMMETRICAL]"/>
    <property type="match status" value="1"/>
</dbReference>
<keyword evidence="5" id="KW-0464">Manganese</keyword>
<evidence type="ECO:0000256" key="1">
    <source>
        <dbReference type="ARBA" id="ARBA00001936"/>
    </source>
</evidence>
<dbReference type="EMBL" id="KY322437">
    <property type="protein sequence ID" value="AUF82251.1"/>
    <property type="molecule type" value="Genomic_DNA"/>
</dbReference>
<keyword evidence="6" id="KW-0479">Metal-binding</keyword>
<dbReference type="InterPro" id="IPR015797">
    <property type="entry name" value="NUDIX_hydrolase-like_dom_sf"/>
</dbReference>
<proteinExistence type="predicted"/>
<evidence type="ECO:0000256" key="5">
    <source>
        <dbReference type="ARBA" id="ARBA00023211"/>
    </source>
</evidence>
<evidence type="ECO:0000313" key="10">
    <source>
        <dbReference type="Proteomes" id="UP000244773"/>
    </source>
</evidence>
<dbReference type="InterPro" id="IPR000086">
    <property type="entry name" value="NUDIX_hydrolase_dom"/>
</dbReference>
<dbReference type="GO" id="GO:0003676">
    <property type="term" value="F:nucleic acid binding"/>
    <property type="evidence" value="ECO:0007669"/>
    <property type="project" value="InterPro"/>
</dbReference>
<comment type="cofactor">
    <cofactor evidence="2">
        <name>Mg(2+)</name>
        <dbReference type="ChEBI" id="CHEBI:18420"/>
    </cofactor>
</comment>
<dbReference type="SUPFAM" id="SSF57756">
    <property type="entry name" value="Retrovirus zinc finger-like domains"/>
    <property type="match status" value="1"/>
</dbReference>
<protein>
    <submittedName>
        <fullName evidence="9">Putative NUDIX hydrolase</fullName>
    </submittedName>
</protein>
<dbReference type="Proteomes" id="UP000244773">
    <property type="component" value="Segment"/>
</dbReference>
<dbReference type="PROSITE" id="PS51462">
    <property type="entry name" value="NUDIX"/>
    <property type="match status" value="1"/>
</dbReference>
<comment type="cofactor">
    <cofactor evidence="1">
        <name>Mn(2+)</name>
        <dbReference type="ChEBI" id="CHEBI:29035"/>
    </cofactor>
</comment>
<sequence length="271" mass="31787">MKTYHRMVCSNCGEKGHIFRECSKPITSCGVICYRTSANGDTEYLIVQRRHSYAFVEFIRGKYSLNKKSYVLHLLEGMTVDERNMLRQKNFNVLWKYLWSGYVRGRPKPEKTNSFHKFNCLITGVYYDNKICDLDSMLLETEERCKKETEWGFPKGRKNTSRESDISCALREMNEETGICKENVIIHEEMVFQETFLGDNGVTYKHLYYLCRLHNSDVLLTPCDREINQIKWVTKPVVIEKFIDYPTRIELFDKVCNAVVTPRQMIGVSTS</sequence>
<reference evidence="9" key="1">
    <citation type="journal article" date="2018" name="Virology">
        <title>A giant virus infecting green algae encodes key fermentation genes.</title>
        <authorList>
            <person name="Schvarcz C.R."/>
            <person name="Steward G.F."/>
        </authorList>
    </citation>
    <scope>NUCLEOTIDE SEQUENCE [LARGE SCALE GENOMIC DNA]</scope>
</reference>
<dbReference type="Gene3D" id="3.90.79.10">
    <property type="entry name" value="Nucleoside Triphosphate Pyrophosphohydrolase"/>
    <property type="match status" value="1"/>
</dbReference>
<evidence type="ECO:0000259" key="7">
    <source>
        <dbReference type="PROSITE" id="PS50158"/>
    </source>
</evidence>
<name>A0A2P0VMY1_9VIRU</name>
<dbReference type="GO" id="GO:0006167">
    <property type="term" value="P:AMP biosynthetic process"/>
    <property type="evidence" value="ECO:0007669"/>
    <property type="project" value="TreeGrafter"/>
</dbReference>
<evidence type="ECO:0000256" key="6">
    <source>
        <dbReference type="PROSITE-ProRule" id="PRU00047"/>
    </source>
</evidence>
<organism evidence="9">
    <name type="scientific">Tetraselmis virus 1</name>
    <dbReference type="NCBI Taxonomy" id="2060617"/>
    <lineage>
        <taxon>Viruses</taxon>
        <taxon>Varidnaviria</taxon>
        <taxon>Bamfordvirae</taxon>
        <taxon>Nucleocytoviricota</taxon>
        <taxon>Megaviricetes</taxon>
        <taxon>Imitervirales</taxon>
        <taxon>Allomimiviridae</taxon>
        <taxon>Oceanusvirus</taxon>
        <taxon>Oceanusvirus kaneohense</taxon>
    </lineage>
</organism>
<keyword evidence="4" id="KW-0460">Magnesium</keyword>
<keyword evidence="3 9" id="KW-0378">Hydrolase</keyword>
<dbReference type="InterPro" id="IPR051325">
    <property type="entry name" value="Nudix_hydrolase_domain"/>
</dbReference>
<dbReference type="InterPro" id="IPR036875">
    <property type="entry name" value="Znf_CCHC_sf"/>
</dbReference>
<keyword evidence="6" id="KW-0862">Zinc</keyword>
<dbReference type="Pfam" id="PF00293">
    <property type="entry name" value="NUDIX"/>
    <property type="match status" value="1"/>
</dbReference>